<dbReference type="PANTHER" id="PTHR46251">
    <property type="entry name" value="RUN DOMAIN-CONTAINING 3 PROTEIN RUNDC3"/>
    <property type="match status" value="1"/>
</dbReference>
<gene>
    <name evidence="1" type="ORF">XENOCAPTIV_020791</name>
</gene>
<dbReference type="PANTHER" id="PTHR46251:SF1">
    <property type="entry name" value="RUN DOMAIN-CONTAINING PROTEIN 3B"/>
    <property type="match status" value="1"/>
</dbReference>
<dbReference type="InterPro" id="IPR037213">
    <property type="entry name" value="Run_dom_sf"/>
</dbReference>
<proteinExistence type="predicted"/>
<keyword evidence="2" id="KW-1185">Reference proteome</keyword>
<protein>
    <recommendedName>
        <fullName evidence="3">Gamma-tubulin complex component</fullName>
    </recommendedName>
</protein>
<organism evidence="1 2">
    <name type="scientific">Xenoophorus captivus</name>
    <dbReference type="NCBI Taxonomy" id="1517983"/>
    <lineage>
        <taxon>Eukaryota</taxon>
        <taxon>Metazoa</taxon>
        <taxon>Chordata</taxon>
        <taxon>Craniata</taxon>
        <taxon>Vertebrata</taxon>
        <taxon>Euteleostomi</taxon>
        <taxon>Actinopterygii</taxon>
        <taxon>Neopterygii</taxon>
        <taxon>Teleostei</taxon>
        <taxon>Neoteleostei</taxon>
        <taxon>Acanthomorphata</taxon>
        <taxon>Ovalentaria</taxon>
        <taxon>Atherinomorphae</taxon>
        <taxon>Cyprinodontiformes</taxon>
        <taxon>Goodeidae</taxon>
        <taxon>Xenoophorus</taxon>
    </lineage>
</organism>
<evidence type="ECO:0008006" key="3">
    <source>
        <dbReference type="Google" id="ProtNLM"/>
    </source>
</evidence>
<evidence type="ECO:0000313" key="2">
    <source>
        <dbReference type="Proteomes" id="UP001434883"/>
    </source>
</evidence>
<dbReference type="SUPFAM" id="SSF140741">
    <property type="entry name" value="RUN domain-like"/>
    <property type="match status" value="1"/>
</dbReference>
<feature type="non-terminal residue" evidence="1">
    <location>
        <position position="1"/>
    </location>
</feature>
<reference evidence="1 2" key="1">
    <citation type="submission" date="2021-06" db="EMBL/GenBank/DDBJ databases">
        <authorList>
            <person name="Palmer J.M."/>
        </authorList>
    </citation>
    <scope>NUCLEOTIDE SEQUENCE [LARGE SCALE GENOMIC DNA]</scope>
    <source>
        <strain evidence="1 2">XC_2019</strain>
        <tissue evidence="1">Muscle</tissue>
    </source>
</reference>
<dbReference type="InterPro" id="IPR047340">
    <property type="entry name" value="RUNDC3A_B"/>
</dbReference>
<comment type="caution">
    <text evidence="1">The sequence shown here is derived from an EMBL/GenBank/DDBJ whole genome shotgun (WGS) entry which is preliminary data.</text>
</comment>
<dbReference type="Gene3D" id="1.20.58.900">
    <property type="match status" value="1"/>
</dbReference>
<accession>A0ABV0QU39</accession>
<evidence type="ECO:0000313" key="1">
    <source>
        <dbReference type="EMBL" id="MEQ2198913.1"/>
    </source>
</evidence>
<name>A0ABV0QU39_9TELE</name>
<dbReference type="EMBL" id="JAHRIN010021309">
    <property type="protein sequence ID" value="MEQ2198913.1"/>
    <property type="molecule type" value="Genomic_DNA"/>
</dbReference>
<sequence length="83" mass="9430">LDFAELARFDVLMEAARFSVKTLLDHSCFETIDDSFPEFVNFVSILEHILSHRLKGMSDNVVRLRESSEFLGLHKSGLQQSAS</sequence>
<dbReference type="Proteomes" id="UP001434883">
    <property type="component" value="Unassembled WGS sequence"/>
</dbReference>